<evidence type="ECO:0000313" key="3">
    <source>
        <dbReference type="EMBL" id="QDL10976.1"/>
    </source>
</evidence>
<feature type="transmembrane region" description="Helical" evidence="1">
    <location>
        <begin position="102"/>
        <end position="123"/>
    </location>
</feature>
<dbReference type="Proteomes" id="UP000503129">
    <property type="component" value="Chromosome"/>
</dbReference>
<dbReference type="AlphaFoldDB" id="A0A856MPQ4"/>
<feature type="transmembrane region" description="Helical" evidence="1">
    <location>
        <begin position="60"/>
        <end position="82"/>
    </location>
</feature>
<feature type="transmembrane region" description="Helical" evidence="1">
    <location>
        <begin position="146"/>
        <end position="167"/>
    </location>
</feature>
<dbReference type="Pfam" id="PF06724">
    <property type="entry name" value="DUF1206"/>
    <property type="match status" value="3"/>
</dbReference>
<feature type="domain" description="DUF1206" evidence="2">
    <location>
        <begin position="102"/>
        <end position="170"/>
    </location>
</feature>
<feature type="domain" description="DUF1206" evidence="2">
    <location>
        <begin position="197"/>
        <end position="266"/>
    </location>
</feature>
<organism evidence="3 4">
    <name type="scientific">Brasilonema sennae CENA114</name>
    <dbReference type="NCBI Taxonomy" id="415709"/>
    <lineage>
        <taxon>Bacteria</taxon>
        <taxon>Bacillati</taxon>
        <taxon>Cyanobacteriota</taxon>
        <taxon>Cyanophyceae</taxon>
        <taxon>Nostocales</taxon>
        <taxon>Scytonemataceae</taxon>
        <taxon>Brasilonema</taxon>
        <taxon>Bromeliae group (in: Brasilonema)</taxon>
    </lineage>
</organism>
<keyword evidence="1" id="KW-1133">Transmembrane helix</keyword>
<keyword evidence="1" id="KW-0472">Membrane</keyword>
<gene>
    <name evidence="3" type="ORF">DP114_26440</name>
</gene>
<proteinExistence type="predicted"/>
<reference evidence="3 4" key="1">
    <citation type="submission" date="2018-06" db="EMBL/GenBank/DDBJ databases">
        <title>Comparative genomics of Brasilonema spp. strains.</title>
        <authorList>
            <person name="Alvarenga D.O."/>
            <person name="Fiore M.F."/>
            <person name="Varani A.M."/>
        </authorList>
    </citation>
    <scope>NUCLEOTIDE SEQUENCE [LARGE SCALE GENOMIC DNA]</scope>
    <source>
        <strain evidence="3 4">CENA114</strain>
    </source>
</reference>
<feature type="transmembrane region" description="Helical" evidence="1">
    <location>
        <begin position="21"/>
        <end position="40"/>
    </location>
</feature>
<dbReference type="EMBL" id="CP030118">
    <property type="protein sequence ID" value="QDL10976.1"/>
    <property type="molecule type" value="Genomic_DNA"/>
</dbReference>
<feature type="domain" description="DUF1206" evidence="2">
    <location>
        <begin position="19"/>
        <end position="85"/>
    </location>
</feature>
<evidence type="ECO:0000259" key="2">
    <source>
        <dbReference type="Pfam" id="PF06724"/>
    </source>
</evidence>
<dbReference type="KEGG" id="bsen:DP114_26440"/>
<feature type="transmembrane region" description="Helical" evidence="1">
    <location>
        <begin position="240"/>
        <end position="261"/>
    </location>
</feature>
<protein>
    <recommendedName>
        <fullName evidence="2">DUF1206 domain-containing protein</fullName>
    </recommendedName>
</protein>
<sequence length="271" mass="29503">MTHQLTHHHSLWIERLARFGYISKGIVYALVGLLAAQAAFSSGGKITDTKGALREIVNQPFGEFLLALVAIGLIGYVILRFVQAINDPENKGTDAKGLVQRVGYVINGLIYAGIAWSAVQIILGSNSGGNSNSRQDWTARLLSQPFGQWLVGAGGAFVIGLGFYQFYQAFSSKFLRNLNLNELDDSERKLVMGISRFGLVARGIVFCITGWFLIQAATQSDASQAGGLSEVLQTLAQQPYGPWLLGIVALGLVAYGVYMVIQARYRRVVTR</sequence>
<name>A0A856MPQ4_9CYAN</name>
<keyword evidence="1" id="KW-0812">Transmembrane</keyword>
<dbReference type="RefSeq" id="WP_169267929.1">
    <property type="nucleotide sequence ID" value="NZ_CAWOXK010000001.1"/>
</dbReference>
<evidence type="ECO:0000256" key="1">
    <source>
        <dbReference type="SAM" id="Phobius"/>
    </source>
</evidence>
<evidence type="ECO:0000313" key="4">
    <source>
        <dbReference type="Proteomes" id="UP000503129"/>
    </source>
</evidence>
<feature type="transmembrane region" description="Helical" evidence="1">
    <location>
        <begin position="199"/>
        <end position="220"/>
    </location>
</feature>
<accession>A0A856MPQ4</accession>
<dbReference type="InterPro" id="IPR009597">
    <property type="entry name" value="DUF1206"/>
</dbReference>
<keyword evidence="4" id="KW-1185">Reference proteome</keyword>